<evidence type="ECO:0000256" key="12">
    <source>
        <dbReference type="ARBA" id="ARBA00022989"/>
    </source>
</evidence>
<dbReference type="InterPro" id="IPR003805">
    <property type="entry name" value="CobS"/>
</dbReference>
<dbReference type="GO" id="GO:0051073">
    <property type="term" value="F:adenosylcobinamide-GDP ribazoletransferase activity"/>
    <property type="evidence" value="ECO:0007669"/>
    <property type="project" value="UniProtKB-UniRule"/>
</dbReference>
<proteinExistence type="inferred from homology"/>
<keyword evidence="10 19" id="KW-0812">Transmembrane</keyword>
<comment type="similarity">
    <text evidence="4 19">Belongs to the CobS family.</text>
</comment>
<dbReference type="EMBL" id="FOHB01000002">
    <property type="protein sequence ID" value="SER90135.1"/>
    <property type="molecule type" value="Genomic_DNA"/>
</dbReference>
<dbReference type="STRING" id="587636.SAMN05216199_1380"/>
<comment type="pathway">
    <text evidence="3 19">Cofactor biosynthesis; adenosylcobalamin biosynthesis; adenosylcobalamin from cob(II)yrinate a,c-diamide: step 7/7.</text>
</comment>
<evidence type="ECO:0000256" key="10">
    <source>
        <dbReference type="ARBA" id="ARBA00022692"/>
    </source>
</evidence>
<comment type="catalytic activity">
    <reaction evidence="17 19">
        <text>alpha-ribazole + adenosylcob(III)inamide-GDP = adenosylcob(III)alamin + GMP + H(+)</text>
        <dbReference type="Rhea" id="RHEA:16049"/>
        <dbReference type="ChEBI" id="CHEBI:10329"/>
        <dbReference type="ChEBI" id="CHEBI:15378"/>
        <dbReference type="ChEBI" id="CHEBI:18408"/>
        <dbReference type="ChEBI" id="CHEBI:58115"/>
        <dbReference type="ChEBI" id="CHEBI:60487"/>
        <dbReference type="EC" id="2.7.8.26"/>
    </reaction>
</comment>
<evidence type="ECO:0000256" key="15">
    <source>
        <dbReference type="ARBA" id="ARBA00032605"/>
    </source>
</evidence>
<evidence type="ECO:0000256" key="9">
    <source>
        <dbReference type="ARBA" id="ARBA00022679"/>
    </source>
</evidence>
<keyword evidence="11 19" id="KW-0460">Magnesium</keyword>
<comment type="subcellular location">
    <subcellularLocation>
        <location evidence="2 19">Cell membrane</location>
        <topology evidence="2 19">Multi-pass membrane protein</topology>
    </subcellularLocation>
</comment>
<feature type="transmembrane region" description="Helical" evidence="19">
    <location>
        <begin position="42"/>
        <end position="72"/>
    </location>
</feature>
<keyword evidence="12 19" id="KW-1133">Transmembrane helix</keyword>
<feature type="transmembrane region" description="Helical" evidence="19">
    <location>
        <begin position="247"/>
        <end position="269"/>
    </location>
</feature>
<dbReference type="GO" id="GO:0008818">
    <property type="term" value="F:cobalamin 5'-phosphate synthase activity"/>
    <property type="evidence" value="ECO:0007669"/>
    <property type="project" value="UniProtKB-UniRule"/>
</dbReference>
<evidence type="ECO:0000256" key="13">
    <source>
        <dbReference type="ARBA" id="ARBA00023136"/>
    </source>
</evidence>
<comment type="cofactor">
    <cofactor evidence="1 19">
        <name>Mg(2+)</name>
        <dbReference type="ChEBI" id="CHEBI:18420"/>
    </cofactor>
</comment>
<evidence type="ECO:0000256" key="17">
    <source>
        <dbReference type="ARBA" id="ARBA00048623"/>
    </source>
</evidence>
<evidence type="ECO:0000313" key="20">
    <source>
        <dbReference type="EMBL" id="SER90135.1"/>
    </source>
</evidence>
<organism evidence="20 21">
    <name type="scientific">Pedococcus cremeus</name>
    <dbReference type="NCBI Taxonomy" id="587636"/>
    <lineage>
        <taxon>Bacteria</taxon>
        <taxon>Bacillati</taxon>
        <taxon>Actinomycetota</taxon>
        <taxon>Actinomycetes</taxon>
        <taxon>Micrococcales</taxon>
        <taxon>Intrasporangiaceae</taxon>
        <taxon>Pedococcus</taxon>
    </lineage>
</organism>
<evidence type="ECO:0000256" key="18">
    <source>
        <dbReference type="ARBA" id="ARBA00049504"/>
    </source>
</evidence>
<sequence>MNALRLAFGLLTAVPVGRLPHVDRRSAARAVLLAPVTSAPLLVLLVVAHAVVTAGAPPLVLAVVVLTAGALLSRAMHLDGLADTADGLSAGYDAASSLRAMKASDTGPSGVAAVVLALLLQATSLAALLPSTWGTALAVAAWLASRHSVAWACRRGVPAAQDTGLGALVAGSVGRAALGLTAAAVGVCSVALAVVAQAAANGVAAQGGSRPDLPVAVVGVLAVLVAGLVAAHLLVRRCRHRLGGVTGDVLGAGIEVALTTGLVTAALLVSL</sequence>
<accession>A0A1H9SYV6</accession>
<feature type="transmembrane region" description="Helical" evidence="19">
    <location>
        <begin position="165"/>
        <end position="195"/>
    </location>
</feature>
<keyword evidence="8 19" id="KW-0169">Cobalamin biosynthesis</keyword>
<keyword evidence="21" id="KW-1185">Reference proteome</keyword>
<evidence type="ECO:0000256" key="3">
    <source>
        <dbReference type="ARBA" id="ARBA00004663"/>
    </source>
</evidence>
<feature type="transmembrane region" description="Helical" evidence="19">
    <location>
        <begin position="215"/>
        <end position="235"/>
    </location>
</feature>
<evidence type="ECO:0000256" key="2">
    <source>
        <dbReference type="ARBA" id="ARBA00004651"/>
    </source>
</evidence>
<dbReference type="AlphaFoldDB" id="A0A1H9SYV6"/>
<comment type="catalytic activity">
    <reaction evidence="18 19">
        <text>alpha-ribazole 5'-phosphate + adenosylcob(III)inamide-GDP = adenosylcob(III)alamin 5'-phosphate + GMP + H(+)</text>
        <dbReference type="Rhea" id="RHEA:23560"/>
        <dbReference type="ChEBI" id="CHEBI:15378"/>
        <dbReference type="ChEBI" id="CHEBI:57918"/>
        <dbReference type="ChEBI" id="CHEBI:58115"/>
        <dbReference type="ChEBI" id="CHEBI:60487"/>
        <dbReference type="ChEBI" id="CHEBI:60493"/>
        <dbReference type="EC" id="2.7.8.26"/>
    </reaction>
</comment>
<dbReference type="GO" id="GO:0005886">
    <property type="term" value="C:plasma membrane"/>
    <property type="evidence" value="ECO:0007669"/>
    <property type="project" value="UniProtKB-SubCell"/>
</dbReference>
<gene>
    <name evidence="19" type="primary">cobS</name>
    <name evidence="20" type="ORF">SAMN05216199_1380</name>
</gene>
<dbReference type="PANTHER" id="PTHR34148">
    <property type="entry name" value="ADENOSYLCOBINAMIDE-GDP RIBAZOLETRANSFERASE"/>
    <property type="match status" value="1"/>
</dbReference>
<dbReference type="GO" id="GO:0009236">
    <property type="term" value="P:cobalamin biosynthetic process"/>
    <property type="evidence" value="ECO:0007669"/>
    <property type="project" value="UniProtKB-UniRule"/>
</dbReference>
<evidence type="ECO:0000256" key="19">
    <source>
        <dbReference type="HAMAP-Rule" id="MF_00719"/>
    </source>
</evidence>
<dbReference type="EC" id="2.7.8.26" evidence="5 19"/>
<reference evidence="21" key="1">
    <citation type="submission" date="2016-10" db="EMBL/GenBank/DDBJ databases">
        <authorList>
            <person name="Varghese N."/>
            <person name="Submissions S."/>
        </authorList>
    </citation>
    <scope>NUCLEOTIDE SEQUENCE [LARGE SCALE GENOMIC DNA]</scope>
    <source>
        <strain evidence="21">CGMCC 1.6963</strain>
    </source>
</reference>
<dbReference type="RefSeq" id="WP_218144215.1">
    <property type="nucleotide sequence ID" value="NZ_FOHB01000002.1"/>
</dbReference>
<comment type="function">
    <text evidence="14 19">Joins adenosylcobinamide-GDP and alpha-ribazole to generate adenosylcobalamin (Ado-cobalamin). Also synthesizes adenosylcobalamin 5'-phosphate from adenosylcobinamide-GDP and alpha-ribazole 5'-phosphate.</text>
</comment>
<evidence type="ECO:0000256" key="11">
    <source>
        <dbReference type="ARBA" id="ARBA00022842"/>
    </source>
</evidence>
<dbReference type="PANTHER" id="PTHR34148:SF1">
    <property type="entry name" value="ADENOSYLCOBINAMIDE-GDP RIBAZOLETRANSFERASE"/>
    <property type="match status" value="1"/>
</dbReference>
<evidence type="ECO:0000256" key="8">
    <source>
        <dbReference type="ARBA" id="ARBA00022573"/>
    </source>
</evidence>
<protein>
    <recommendedName>
        <fullName evidence="6 19">Adenosylcobinamide-GDP ribazoletransferase</fullName>
        <ecNumber evidence="5 19">2.7.8.26</ecNumber>
    </recommendedName>
    <alternativeName>
        <fullName evidence="16 19">Cobalamin synthase</fullName>
    </alternativeName>
    <alternativeName>
        <fullName evidence="15 19">Cobalamin-5'-phosphate synthase</fullName>
    </alternativeName>
</protein>
<dbReference type="UniPathway" id="UPA00148">
    <property type="reaction ID" value="UER00238"/>
</dbReference>
<dbReference type="Pfam" id="PF02654">
    <property type="entry name" value="CobS"/>
    <property type="match status" value="1"/>
</dbReference>
<evidence type="ECO:0000256" key="14">
    <source>
        <dbReference type="ARBA" id="ARBA00025228"/>
    </source>
</evidence>
<keyword evidence="13 19" id="KW-0472">Membrane</keyword>
<evidence type="ECO:0000256" key="4">
    <source>
        <dbReference type="ARBA" id="ARBA00010561"/>
    </source>
</evidence>
<keyword evidence="7 19" id="KW-1003">Cell membrane</keyword>
<dbReference type="HAMAP" id="MF_00719">
    <property type="entry name" value="CobS"/>
    <property type="match status" value="1"/>
</dbReference>
<evidence type="ECO:0000256" key="7">
    <source>
        <dbReference type="ARBA" id="ARBA00022475"/>
    </source>
</evidence>
<dbReference type="Proteomes" id="UP000199019">
    <property type="component" value="Unassembled WGS sequence"/>
</dbReference>
<evidence type="ECO:0000256" key="6">
    <source>
        <dbReference type="ARBA" id="ARBA00015850"/>
    </source>
</evidence>
<evidence type="ECO:0000256" key="5">
    <source>
        <dbReference type="ARBA" id="ARBA00013200"/>
    </source>
</evidence>
<keyword evidence="9 19" id="KW-0808">Transferase</keyword>
<evidence type="ECO:0000256" key="16">
    <source>
        <dbReference type="ARBA" id="ARBA00032853"/>
    </source>
</evidence>
<evidence type="ECO:0000313" key="21">
    <source>
        <dbReference type="Proteomes" id="UP000199019"/>
    </source>
</evidence>
<evidence type="ECO:0000256" key="1">
    <source>
        <dbReference type="ARBA" id="ARBA00001946"/>
    </source>
</evidence>
<name>A0A1H9SYV6_9MICO</name>